<accession>A0A3S1BUD0</accession>
<dbReference type="InterPro" id="IPR043408">
    <property type="entry name" value="IQCK"/>
</dbReference>
<sequence>MSVITKVAEPNLWQEICKEFASQRPPFDKDDDSASVTTDYLDYDPAQHHPVFYGKMFAGVCDIDSDATAEFDPAISHPSCLGYSFTSKPPSICAPPPPQPLNRFSCTPTQYLNTYIYPTLLPALEAMLKQAKLEKCFEAKKLDEATRRRTKFNACDYITEYLYKNNPNPHNSDRSKVDLWEIPFVKEWLKDHPRPPLPKSLIWTDEEATLIIQSYWRGYLVRKEPDVQELRVWQREWREENRGIQSRVSEFWDKQMPDGDGAAVAENNPQEKEVF</sequence>
<protein>
    <recommendedName>
        <fullName evidence="4">IQ domain-containing protein K</fullName>
    </recommendedName>
</protein>
<keyword evidence="3" id="KW-1185">Reference proteome</keyword>
<proteinExistence type="predicted"/>
<dbReference type="CDD" id="cd23767">
    <property type="entry name" value="IQCD"/>
    <property type="match status" value="1"/>
</dbReference>
<dbReference type="AlphaFoldDB" id="A0A3S1BUD0"/>
<dbReference type="PANTHER" id="PTHR34927">
    <property type="entry name" value="IQ DOMAIN-CONTAINING PROTEIN K"/>
    <property type="match status" value="1"/>
</dbReference>
<name>A0A3S1BUD0_ELYCH</name>
<dbReference type="OrthoDB" id="2155538at2759"/>
<dbReference type="InterPro" id="IPR000048">
    <property type="entry name" value="IQ_motif_EF-hand-BS"/>
</dbReference>
<evidence type="ECO:0000256" key="1">
    <source>
        <dbReference type="SAM" id="MobiDB-lite"/>
    </source>
</evidence>
<dbReference type="Proteomes" id="UP000271974">
    <property type="component" value="Unassembled WGS sequence"/>
</dbReference>
<dbReference type="CDD" id="cd22969">
    <property type="entry name" value="DD_IQCK"/>
    <property type="match status" value="1"/>
</dbReference>
<reference evidence="2 3" key="1">
    <citation type="submission" date="2019-01" db="EMBL/GenBank/DDBJ databases">
        <title>A draft genome assembly of the solar-powered sea slug Elysia chlorotica.</title>
        <authorList>
            <person name="Cai H."/>
            <person name="Li Q."/>
            <person name="Fang X."/>
            <person name="Li J."/>
            <person name="Curtis N.E."/>
            <person name="Altenburger A."/>
            <person name="Shibata T."/>
            <person name="Feng M."/>
            <person name="Maeda T."/>
            <person name="Schwartz J.A."/>
            <person name="Shigenobu S."/>
            <person name="Lundholm N."/>
            <person name="Nishiyama T."/>
            <person name="Yang H."/>
            <person name="Hasebe M."/>
            <person name="Li S."/>
            <person name="Pierce S.K."/>
            <person name="Wang J."/>
        </authorList>
    </citation>
    <scope>NUCLEOTIDE SEQUENCE [LARGE SCALE GENOMIC DNA]</scope>
    <source>
        <strain evidence="2">EC2010</strain>
        <tissue evidence="2">Whole organism of an adult</tissue>
    </source>
</reference>
<evidence type="ECO:0008006" key="4">
    <source>
        <dbReference type="Google" id="ProtNLM"/>
    </source>
</evidence>
<dbReference type="EMBL" id="RQTK01000070">
    <property type="protein sequence ID" value="RUS88942.1"/>
    <property type="molecule type" value="Genomic_DNA"/>
</dbReference>
<dbReference type="PANTHER" id="PTHR34927:SF1">
    <property type="entry name" value="IQ DOMAIN-CONTAINING PROTEIN K"/>
    <property type="match status" value="1"/>
</dbReference>
<dbReference type="Pfam" id="PF00612">
    <property type="entry name" value="IQ"/>
    <property type="match status" value="1"/>
</dbReference>
<comment type="caution">
    <text evidence="2">The sequence shown here is derived from an EMBL/GenBank/DDBJ whole genome shotgun (WGS) entry which is preliminary data.</text>
</comment>
<gene>
    <name evidence="2" type="ORF">EGW08_003278</name>
</gene>
<organism evidence="2 3">
    <name type="scientific">Elysia chlorotica</name>
    <name type="common">Eastern emerald elysia</name>
    <name type="synonym">Sea slug</name>
    <dbReference type="NCBI Taxonomy" id="188477"/>
    <lineage>
        <taxon>Eukaryota</taxon>
        <taxon>Metazoa</taxon>
        <taxon>Spiralia</taxon>
        <taxon>Lophotrochozoa</taxon>
        <taxon>Mollusca</taxon>
        <taxon>Gastropoda</taxon>
        <taxon>Heterobranchia</taxon>
        <taxon>Euthyneura</taxon>
        <taxon>Panpulmonata</taxon>
        <taxon>Sacoglossa</taxon>
        <taxon>Placobranchoidea</taxon>
        <taxon>Plakobranchidae</taxon>
        <taxon>Elysia</taxon>
    </lineage>
</organism>
<evidence type="ECO:0000313" key="2">
    <source>
        <dbReference type="EMBL" id="RUS88942.1"/>
    </source>
</evidence>
<evidence type="ECO:0000313" key="3">
    <source>
        <dbReference type="Proteomes" id="UP000271974"/>
    </source>
</evidence>
<dbReference type="STRING" id="188477.A0A3S1BUD0"/>
<dbReference type="PROSITE" id="PS50096">
    <property type="entry name" value="IQ"/>
    <property type="match status" value="1"/>
</dbReference>
<feature type="region of interest" description="Disordered" evidence="1">
    <location>
        <begin position="252"/>
        <end position="275"/>
    </location>
</feature>